<organism evidence="8 9">
    <name type="scientific">Mugilogobius chulae</name>
    <name type="common">yellowstripe goby</name>
    <dbReference type="NCBI Taxonomy" id="88201"/>
    <lineage>
        <taxon>Eukaryota</taxon>
        <taxon>Metazoa</taxon>
        <taxon>Chordata</taxon>
        <taxon>Craniata</taxon>
        <taxon>Vertebrata</taxon>
        <taxon>Euteleostomi</taxon>
        <taxon>Actinopterygii</taxon>
        <taxon>Neopterygii</taxon>
        <taxon>Teleostei</taxon>
        <taxon>Neoteleostei</taxon>
        <taxon>Acanthomorphata</taxon>
        <taxon>Gobiaria</taxon>
        <taxon>Gobiiformes</taxon>
        <taxon>Gobioidei</taxon>
        <taxon>Gobiidae</taxon>
        <taxon>Gobionellinae</taxon>
        <taxon>Mugilogobius</taxon>
    </lineage>
</organism>
<evidence type="ECO:0000313" key="8">
    <source>
        <dbReference type="EMBL" id="KAK7881406.1"/>
    </source>
</evidence>
<feature type="domain" description="Integrase catalytic" evidence="7">
    <location>
        <begin position="14"/>
        <end position="185"/>
    </location>
</feature>
<protein>
    <recommendedName>
        <fullName evidence="7">Integrase catalytic domain-containing protein</fullName>
    </recommendedName>
</protein>
<keyword evidence="5" id="KW-0539">Nucleus</keyword>
<dbReference type="SUPFAM" id="SSF140996">
    <property type="entry name" value="Hermes dimerisation domain"/>
    <property type="match status" value="1"/>
</dbReference>
<dbReference type="Gene3D" id="3.30.420.10">
    <property type="entry name" value="Ribonuclease H-like superfamily/Ribonuclease H"/>
    <property type="match status" value="1"/>
</dbReference>
<dbReference type="InterPro" id="IPR012337">
    <property type="entry name" value="RNaseH-like_sf"/>
</dbReference>
<dbReference type="GO" id="GO:0015074">
    <property type="term" value="P:DNA integration"/>
    <property type="evidence" value="ECO:0007669"/>
    <property type="project" value="InterPro"/>
</dbReference>
<reference evidence="9" key="1">
    <citation type="submission" date="2024-04" db="EMBL/GenBank/DDBJ databases">
        <title>Salinicola lusitanus LLJ914,a marine bacterium isolated from the Okinawa Trough.</title>
        <authorList>
            <person name="Li J."/>
        </authorList>
    </citation>
    <scope>NUCLEOTIDE SEQUENCE [LARGE SCALE GENOMIC DNA]</scope>
</reference>
<dbReference type="PROSITE" id="PS50994">
    <property type="entry name" value="INTEGRASE"/>
    <property type="match status" value="1"/>
</dbReference>
<proteinExistence type="predicted"/>
<dbReference type="InterPro" id="IPR001584">
    <property type="entry name" value="Integrase_cat-core"/>
</dbReference>
<dbReference type="GO" id="GO:0003676">
    <property type="term" value="F:nucleic acid binding"/>
    <property type="evidence" value="ECO:0007669"/>
    <property type="project" value="InterPro"/>
</dbReference>
<sequence length="624" mass="71090">MRRLRLQVLQRRQYSVSGSNSLWHIDGNHKLIRWRFVVHGGVDGFSRLVVYLTVAGNNRSSTVLDSFSHATEQYGVPSRVRSDKGGENIGVAEFMIRTRLPDRNSHITGRSVHNQRIEQMWRDVYQFALDLFHGVFTSMEYQGTLNPDNEVHLFALLDSFRNTWNCHGLRTERNQSPQQLWSRYRQQGPLQDATEVHEDYGIDWNGPHSNQQRVAVPEIQLARELSNQEIDLLPEDTVVCRNVQTLARLVTSLDTSQRKAGSTNNLHRHLRTVHPSVQWEEKMHTVETGINESATVSTAAAAAAAAPALSTASCSTQKQPPKHTTQSSMRQFLPKPMTTAKQTTTDEELAKMIALDFQPFSIVDDRGFNKFVYALNPMYALPSRKTLCQKMIPDLYHRQQESLQERVKKATSVCLTTDSWTSRTTTSFLSVTCHFIENYKMVSCLLDCFEFSDRHTSENLAEELLKVAKEWNVENKVVCCVTDNAANITKAIKILKWIHHPCLAHTINLVVKDALKVIKADVDKVKAIVEFFHRSTTATHKLKSTQQQMGIPELKLKQECITRWNSTFHMLKRILESKDAVISTLAVISAPVDPLSQEEWEVLQEACIVLEPFEQVTVEISAER</sequence>
<dbReference type="PANTHER" id="PTHR46481:SF10">
    <property type="entry name" value="ZINC FINGER BED DOMAIN-CONTAINING PROTEIN 39"/>
    <property type="match status" value="1"/>
</dbReference>
<dbReference type="GO" id="GO:0005634">
    <property type="term" value="C:nucleus"/>
    <property type="evidence" value="ECO:0007669"/>
    <property type="project" value="UniProtKB-SubCell"/>
</dbReference>
<name>A0AAW0MXP9_9GOBI</name>
<comment type="caution">
    <text evidence="8">The sequence shown here is derived from an EMBL/GenBank/DDBJ whole genome shotgun (WGS) entry which is preliminary data.</text>
</comment>
<evidence type="ECO:0000256" key="2">
    <source>
        <dbReference type="ARBA" id="ARBA00022723"/>
    </source>
</evidence>
<evidence type="ECO:0000256" key="5">
    <source>
        <dbReference type="ARBA" id="ARBA00023242"/>
    </source>
</evidence>
<evidence type="ECO:0000256" key="1">
    <source>
        <dbReference type="ARBA" id="ARBA00004123"/>
    </source>
</evidence>
<dbReference type="EMBL" id="JBBPFD010000022">
    <property type="protein sequence ID" value="KAK7881406.1"/>
    <property type="molecule type" value="Genomic_DNA"/>
</dbReference>
<accession>A0AAW0MXP9</accession>
<evidence type="ECO:0000256" key="4">
    <source>
        <dbReference type="ARBA" id="ARBA00022833"/>
    </source>
</evidence>
<gene>
    <name evidence="8" type="ORF">WMY93_029815</name>
</gene>
<feature type="region of interest" description="Disordered" evidence="6">
    <location>
        <begin position="310"/>
        <end position="329"/>
    </location>
</feature>
<keyword evidence="3" id="KW-0863">Zinc-finger</keyword>
<evidence type="ECO:0000259" key="7">
    <source>
        <dbReference type="PROSITE" id="PS50994"/>
    </source>
</evidence>
<evidence type="ECO:0000256" key="3">
    <source>
        <dbReference type="ARBA" id="ARBA00022771"/>
    </source>
</evidence>
<dbReference type="Proteomes" id="UP001460270">
    <property type="component" value="Unassembled WGS sequence"/>
</dbReference>
<keyword evidence="9" id="KW-1185">Reference proteome</keyword>
<evidence type="ECO:0000313" key="9">
    <source>
        <dbReference type="Proteomes" id="UP001460270"/>
    </source>
</evidence>
<dbReference type="InterPro" id="IPR052035">
    <property type="entry name" value="ZnF_BED_domain_contain"/>
</dbReference>
<feature type="compositionally biased region" description="Polar residues" evidence="6">
    <location>
        <begin position="317"/>
        <end position="329"/>
    </location>
</feature>
<dbReference type="GO" id="GO:0008270">
    <property type="term" value="F:zinc ion binding"/>
    <property type="evidence" value="ECO:0007669"/>
    <property type="project" value="UniProtKB-KW"/>
</dbReference>
<evidence type="ECO:0000256" key="6">
    <source>
        <dbReference type="SAM" id="MobiDB-lite"/>
    </source>
</evidence>
<comment type="subcellular location">
    <subcellularLocation>
        <location evidence="1">Nucleus</location>
    </subcellularLocation>
</comment>
<keyword evidence="4" id="KW-0862">Zinc</keyword>
<dbReference type="InterPro" id="IPR058913">
    <property type="entry name" value="Integrase_dom_put"/>
</dbReference>
<keyword evidence="2" id="KW-0479">Metal-binding</keyword>
<dbReference type="InterPro" id="IPR036397">
    <property type="entry name" value="RNaseH_sf"/>
</dbReference>
<dbReference type="Pfam" id="PF24764">
    <property type="entry name" value="rva_4"/>
    <property type="match status" value="1"/>
</dbReference>
<dbReference type="SUPFAM" id="SSF53098">
    <property type="entry name" value="Ribonuclease H-like"/>
    <property type="match status" value="2"/>
</dbReference>
<dbReference type="AlphaFoldDB" id="A0AAW0MXP9"/>
<dbReference type="PANTHER" id="PTHR46481">
    <property type="entry name" value="ZINC FINGER BED DOMAIN-CONTAINING PROTEIN 4"/>
    <property type="match status" value="1"/>
</dbReference>